<dbReference type="RefSeq" id="WP_136599653.1">
    <property type="nucleotide sequence ID" value="NZ_STGV01000005.1"/>
</dbReference>
<organism evidence="2 3">
    <name type="scientific">Peteryoungia ipomoeae</name>
    <dbReference type="NCBI Taxonomy" id="1210932"/>
    <lineage>
        <taxon>Bacteria</taxon>
        <taxon>Pseudomonadati</taxon>
        <taxon>Pseudomonadota</taxon>
        <taxon>Alphaproteobacteria</taxon>
        <taxon>Hyphomicrobiales</taxon>
        <taxon>Rhizobiaceae</taxon>
        <taxon>Peteryoungia</taxon>
    </lineage>
</organism>
<accession>A0A4S8P219</accession>
<evidence type="ECO:0000313" key="2">
    <source>
        <dbReference type="EMBL" id="THV21609.1"/>
    </source>
</evidence>
<dbReference type="InterPro" id="IPR021070">
    <property type="entry name" value="Killing_trait_RebB"/>
</dbReference>
<gene>
    <name evidence="2" type="ORF">FAA97_16510</name>
</gene>
<reference evidence="2 3" key="1">
    <citation type="submission" date="2019-04" db="EMBL/GenBank/DDBJ databases">
        <title>Genome sequence of strain shin9-1.</title>
        <authorList>
            <person name="Gao J."/>
            <person name="Sun J."/>
        </authorList>
    </citation>
    <scope>NUCLEOTIDE SEQUENCE [LARGE SCALE GENOMIC DNA]</scope>
    <source>
        <strain evidence="3">shin9-1</strain>
    </source>
</reference>
<keyword evidence="3" id="KW-1185">Reference proteome</keyword>
<evidence type="ECO:0000313" key="3">
    <source>
        <dbReference type="Proteomes" id="UP000308828"/>
    </source>
</evidence>
<proteinExistence type="predicted"/>
<dbReference type="EMBL" id="STGV01000005">
    <property type="protein sequence ID" value="THV21609.1"/>
    <property type="molecule type" value="Genomic_DNA"/>
</dbReference>
<dbReference type="OrthoDB" id="9909040at2"/>
<name>A0A4S8P219_9HYPH</name>
<dbReference type="Pfam" id="PF11747">
    <property type="entry name" value="RebB"/>
    <property type="match status" value="1"/>
</dbReference>
<feature type="region of interest" description="Disordered" evidence="1">
    <location>
        <begin position="1"/>
        <end position="21"/>
    </location>
</feature>
<sequence length="106" mass="11355">MAQPGKKGRVMEEEWSGVDPVETVDGESPAFALGQEFLTAAHSTSLMFANSVNAHRSLTIVSLTGLAESTKQVSSIDTIADATSLARLLAGHPLEAMELRHRHKRG</sequence>
<dbReference type="Proteomes" id="UP000308828">
    <property type="component" value="Unassembled WGS sequence"/>
</dbReference>
<comment type="caution">
    <text evidence="2">The sequence shown here is derived from an EMBL/GenBank/DDBJ whole genome shotgun (WGS) entry which is preliminary data.</text>
</comment>
<protein>
    <submittedName>
        <fullName evidence="2">Uncharacterized protein</fullName>
    </submittedName>
</protein>
<dbReference type="AlphaFoldDB" id="A0A4S8P219"/>
<evidence type="ECO:0000256" key="1">
    <source>
        <dbReference type="SAM" id="MobiDB-lite"/>
    </source>
</evidence>